<dbReference type="InterPro" id="IPR032790">
    <property type="entry name" value="GDE_C"/>
</dbReference>
<dbReference type="Gene3D" id="1.50.10.10">
    <property type="match status" value="1"/>
</dbReference>
<dbReference type="InterPro" id="IPR012341">
    <property type="entry name" value="6hp_glycosidase-like_sf"/>
</dbReference>
<accession>A0A1M4YNU1</accession>
<dbReference type="AlphaFoldDB" id="A0A1M4YNU1"/>
<dbReference type="SUPFAM" id="SSF48208">
    <property type="entry name" value="Six-hairpin glycosidases"/>
    <property type="match status" value="1"/>
</dbReference>
<protein>
    <submittedName>
        <fullName evidence="3">Glycogen debranching enzyme, putative</fullName>
    </submittedName>
</protein>
<dbReference type="STRING" id="1484053.SAMN05444274_103411"/>
<name>A0A1M4YNU1_9BACT</name>
<organism evidence="3 4">
    <name type="scientific">Mariniphaga anaerophila</name>
    <dbReference type="NCBI Taxonomy" id="1484053"/>
    <lineage>
        <taxon>Bacteria</taxon>
        <taxon>Pseudomonadati</taxon>
        <taxon>Bacteroidota</taxon>
        <taxon>Bacteroidia</taxon>
        <taxon>Marinilabiliales</taxon>
        <taxon>Prolixibacteraceae</taxon>
        <taxon>Mariniphaga</taxon>
    </lineage>
</organism>
<evidence type="ECO:0000259" key="2">
    <source>
        <dbReference type="Pfam" id="PF12439"/>
    </source>
</evidence>
<dbReference type="Pfam" id="PF12439">
    <property type="entry name" value="GDE_N"/>
    <property type="match status" value="1"/>
</dbReference>
<dbReference type="Pfam" id="PF06202">
    <property type="entry name" value="GDE_C"/>
    <property type="match status" value="1"/>
</dbReference>
<evidence type="ECO:0000259" key="1">
    <source>
        <dbReference type="Pfam" id="PF06202"/>
    </source>
</evidence>
<dbReference type="InterPro" id="IPR024742">
    <property type="entry name" value="Glycogen_debranch_N"/>
</dbReference>
<dbReference type="GO" id="GO:0004134">
    <property type="term" value="F:4-alpha-glucanotransferase activity"/>
    <property type="evidence" value="ECO:0007669"/>
    <property type="project" value="InterPro"/>
</dbReference>
<dbReference type="EMBL" id="FQUM01000003">
    <property type="protein sequence ID" value="SHF07307.1"/>
    <property type="molecule type" value="Genomic_DNA"/>
</dbReference>
<gene>
    <name evidence="3" type="ORF">SAMN05444274_103411</name>
</gene>
<proteinExistence type="predicted"/>
<dbReference type="GO" id="GO:0004135">
    <property type="term" value="F:amylo-alpha-1,6-glucosidase activity"/>
    <property type="evidence" value="ECO:0007669"/>
    <property type="project" value="InterPro"/>
</dbReference>
<feature type="domain" description="Glycogen debranching enzyme bacterial and archaeal type N-terminal" evidence="2">
    <location>
        <begin position="20"/>
        <end position="240"/>
    </location>
</feature>
<dbReference type="InterPro" id="IPR008928">
    <property type="entry name" value="6-hairpin_glycosidase_sf"/>
</dbReference>
<sequence length="647" mass="74031">MSYLKFDKEQLVNLEYSLNREILRSNRAGSYISTTLNGCNTRKYHGLLVCPINNFGGEKHVLLSSLDVSLIQDNEEFRLGIHRYKGGSYDPKGHIYIENIELDYLPKISYRIGNALLTMERLLVEKKEQILIRYTLSDTTKETIVRFKPFLAFRNIHSLSKANLFVNSKFQSVSNGASMRLYDGYPDLFMQFNKKNDFIPVPDWYYNIEYLKELHRGYEYLEDLFVPGYFELSMKPGETVIFAAGTELSNPNTLKQRFTREQNKRTRRFTFLSSLKNACEQFVLQKKNETSIIAGFPWYNSITRQAFVALPGLALGTGKNSLFADVLTTYKKHIKNGLLPDTIDSQQPTYNSADASLWFIWAVQQYAKTQRSPRGVWLNYSFTVKEILEAYRNSLPDFLEMTSDGLLCAEKENTALTWMDSYSEGKPVVQRAGLAAEINALWYNAIVFALEMAKISNDSKFIKEWEAMPQKMGDAFLRTFCSEGHDHLADVVKDGIRDWAVRPNMVIAAAMDYSPLSKEQRKHILSEAKRRLLTPRGLRTLSPDHLRYKGIIQGGPDQRESAVHMGAAYPWLIQFFVKAYLEIHGRGGLPFVKQILERFEETVTEHCVGTLSETYNGDPPHKAKGATSQAWNVAGIVNALHLMQNCK</sequence>
<evidence type="ECO:0000313" key="3">
    <source>
        <dbReference type="EMBL" id="SHF07307.1"/>
    </source>
</evidence>
<dbReference type="RefSeq" id="WP_073000553.1">
    <property type="nucleotide sequence ID" value="NZ_FQUM01000003.1"/>
</dbReference>
<dbReference type="PANTHER" id="PTHR10569">
    <property type="entry name" value="GLYCOGEN DEBRANCHING ENZYME"/>
    <property type="match status" value="1"/>
</dbReference>
<dbReference type="OrthoDB" id="9761875at2"/>
<dbReference type="InterPro" id="IPR010401">
    <property type="entry name" value="AGL/Gdb1"/>
</dbReference>
<dbReference type="Proteomes" id="UP000184164">
    <property type="component" value="Unassembled WGS sequence"/>
</dbReference>
<evidence type="ECO:0000313" key="4">
    <source>
        <dbReference type="Proteomes" id="UP000184164"/>
    </source>
</evidence>
<dbReference type="PANTHER" id="PTHR10569:SF2">
    <property type="entry name" value="GLYCOGEN DEBRANCHING ENZYME"/>
    <property type="match status" value="1"/>
</dbReference>
<dbReference type="GO" id="GO:0005980">
    <property type="term" value="P:glycogen catabolic process"/>
    <property type="evidence" value="ECO:0007669"/>
    <property type="project" value="InterPro"/>
</dbReference>
<reference evidence="4" key="1">
    <citation type="submission" date="2016-11" db="EMBL/GenBank/DDBJ databases">
        <authorList>
            <person name="Varghese N."/>
            <person name="Submissions S."/>
        </authorList>
    </citation>
    <scope>NUCLEOTIDE SEQUENCE [LARGE SCALE GENOMIC DNA]</scope>
    <source>
        <strain evidence="4">DSM 26910</strain>
    </source>
</reference>
<keyword evidence="4" id="KW-1185">Reference proteome</keyword>
<feature type="domain" description="Glycogen debranching enzyme C-terminal" evidence="1">
    <location>
        <begin position="279"/>
        <end position="637"/>
    </location>
</feature>